<gene>
    <name evidence="1" type="ORF">BCO71171_05978</name>
</gene>
<protein>
    <submittedName>
        <fullName evidence="1">Uncharacterized protein</fullName>
    </submittedName>
</protein>
<evidence type="ECO:0000313" key="1">
    <source>
        <dbReference type="EMBL" id="VWD56313.1"/>
    </source>
</evidence>
<sequence length="77" mass="8971">MTIKTRIERLEETLAVQSVETNVTYCVLIYDPSNPPDFDAVARERDLTYVVWLPDNGRRDREKREVLCGENSQTPTR</sequence>
<proteinExistence type="predicted"/>
<accession>A0A6P3BCH7</accession>
<dbReference type="Proteomes" id="UP000494182">
    <property type="component" value="Unassembled WGS sequence"/>
</dbReference>
<dbReference type="RefSeq" id="WP_143329820.1">
    <property type="nucleotide sequence ID" value="NZ_CABVQT010000020.1"/>
</dbReference>
<evidence type="ECO:0000313" key="2">
    <source>
        <dbReference type="Proteomes" id="UP000494182"/>
    </source>
</evidence>
<organism evidence="1 2">
    <name type="scientific">Burkholderia contaminans</name>
    <dbReference type="NCBI Taxonomy" id="488447"/>
    <lineage>
        <taxon>Bacteria</taxon>
        <taxon>Pseudomonadati</taxon>
        <taxon>Pseudomonadota</taxon>
        <taxon>Betaproteobacteria</taxon>
        <taxon>Burkholderiales</taxon>
        <taxon>Burkholderiaceae</taxon>
        <taxon>Burkholderia</taxon>
        <taxon>Burkholderia cepacia complex</taxon>
    </lineage>
</organism>
<dbReference type="EMBL" id="CABVQT010000020">
    <property type="protein sequence ID" value="VWD56313.1"/>
    <property type="molecule type" value="Genomic_DNA"/>
</dbReference>
<dbReference type="AlphaFoldDB" id="A0A6P3BCH7"/>
<reference evidence="1 2" key="1">
    <citation type="submission" date="2019-09" db="EMBL/GenBank/DDBJ databases">
        <authorList>
            <person name="Depoorter E."/>
        </authorList>
    </citation>
    <scope>NUCLEOTIDE SEQUENCE [LARGE SCALE GENOMIC DNA]</scope>
    <source>
        <strain evidence="1">R-71171</strain>
    </source>
</reference>
<name>A0A6P3BCH7_9BURK</name>